<name>A2XKT0_ORYSI</name>
<evidence type="ECO:0000313" key="4">
    <source>
        <dbReference type="Proteomes" id="UP000007015"/>
    </source>
</evidence>
<feature type="transmembrane region" description="Helical" evidence="2">
    <location>
        <begin position="12"/>
        <end position="31"/>
    </location>
</feature>
<keyword evidence="4" id="KW-1185">Reference proteome</keyword>
<evidence type="ECO:0000256" key="2">
    <source>
        <dbReference type="SAM" id="Phobius"/>
    </source>
</evidence>
<feature type="region of interest" description="Disordered" evidence="1">
    <location>
        <begin position="31"/>
        <end position="87"/>
    </location>
</feature>
<keyword evidence="2" id="KW-1133">Transmembrane helix</keyword>
<evidence type="ECO:0000313" key="3">
    <source>
        <dbReference type="EMBL" id="EAY91440.1"/>
    </source>
</evidence>
<gene>
    <name evidence="3" type="ORF">OsI_13068</name>
</gene>
<protein>
    <submittedName>
        <fullName evidence="3">Uncharacterized protein</fullName>
    </submittedName>
</protein>
<dbReference type="HOGENOM" id="CLU_165208_0_0_1"/>
<sequence>MEMRKEEDARRYGVLTMTTAAAPLLAGWMEIGAGGGQTSSRGDGSRGAEGNQTLRARGGSSSGTPPAPLLAGGDGDRRDGAGGGAKG</sequence>
<evidence type="ECO:0000256" key="1">
    <source>
        <dbReference type="SAM" id="MobiDB-lite"/>
    </source>
</evidence>
<keyword evidence="2" id="KW-0812">Transmembrane</keyword>
<proteinExistence type="predicted"/>
<accession>A2XKT0</accession>
<dbReference type="EMBL" id="CM000128">
    <property type="protein sequence ID" value="EAY91440.1"/>
    <property type="molecule type" value="Genomic_DNA"/>
</dbReference>
<reference evidence="3 4" key="1">
    <citation type="journal article" date="2005" name="PLoS Biol.">
        <title>The genomes of Oryza sativa: a history of duplications.</title>
        <authorList>
            <person name="Yu J."/>
            <person name="Wang J."/>
            <person name="Lin W."/>
            <person name="Li S."/>
            <person name="Li H."/>
            <person name="Zhou J."/>
            <person name="Ni P."/>
            <person name="Dong W."/>
            <person name="Hu S."/>
            <person name="Zeng C."/>
            <person name="Zhang J."/>
            <person name="Zhang Y."/>
            <person name="Li R."/>
            <person name="Xu Z."/>
            <person name="Li S."/>
            <person name="Li X."/>
            <person name="Zheng H."/>
            <person name="Cong L."/>
            <person name="Lin L."/>
            <person name="Yin J."/>
            <person name="Geng J."/>
            <person name="Li G."/>
            <person name="Shi J."/>
            <person name="Liu J."/>
            <person name="Lv H."/>
            <person name="Li J."/>
            <person name="Wang J."/>
            <person name="Deng Y."/>
            <person name="Ran L."/>
            <person name="Shi X."/>
            <person name="Wang X."/>
            <person name="Wu Q."/>
            <person name="Li C."/>
            <person name="Ren X."/>
            <person name="Wang J."/>
            <person name="Wang X."/>
            <person name="Li D."/>
            <person name="Liu D."/>
            <person name="Zhang X."/>
            <person name="Ji Z."/>
            <person name="Zhao W."/>
            <person name="Sun Y."/>
            <person name="Zhang Z."/>
            <person name="Bao J."/>
            <person name="Han Y."/>
            <person name="Dong L."/>
            <person name="Ji J."/>
            <person name="Chen P."/>
            <person name="Wu S."/>
            <person name="Liu J."/>
            <person name="Xiao Y."/>
            <person name="Bu D."/>
            <person name="Tan J."/>
            <person name="Yang L."/>
            <person name="Ye C."/>
            <person name="Zhang J."/>
            <person name="Xu J."/>
            <person name="Zhou Y."/>
            <person name="Yu Y."/>
            <person name="Zhang B."/>
            <person name="Zhuang S."/>
            <person name="Wei H."/>
            <person name="Liu B."/>
            <person name="Lei M."/>
            <person name="Yu H."/>
            <person name="Li Y."/>
            <person name="Xu H."/>
            <person name="Wei S."/>
            <person name="He X."/>
            <person name="Fang L."/>
            <person name="Zhang Z."/>
            <person name="Zhang Y."/>
            <person name="Huang X."/>
            <person name="Su Z."/>
            <person name="Tong W."/>
            <person name="Li J."/>
            <person name="Tong Z."/>
            <person name="Li S."/>
            <person name="Ye J."/>
            <person name="Wang L."/>
            <person name="Fang L."/>
            <person name="Lei T."/>
            <person name="Chen C."/>
            <person name="Chen H."/>
            <person name="Xu Z."/>
            <person name="Li H."/>
            <person name="Huang H."/>
            <person name="Zhang F."/>
            <person name="Xu H."/>
            <person name="Li N."/>
            <person name="Zhao C."/>
            <person name="Li S."/>
            <person name="Dong L."/>
            <person name="Huang Y."/>
            <person name="Li L."/>
            <person name="Xi Y."/>
            <person name="Qi Q."/>
            <person name="Li W."/>
            <person name="Zhang B."/>
            <person name="Hu W."/>
            <person name="Zhang Y."/>
            <person name="Tian X."/>
            <person name="Jiao Y."/>
            <person name="Liang X."/>
            <person name="Jin J."/>
            <person name="Gao L."/>
            <person name="Zheng W."/>
            <person name="Hao B."/>
            <person name="Liu S."/>
            <person name="Wang W."/>
            <person name="Yuan L."/>
            <person name="Cao M."/>
            <person name="McDermott J."/>
            <person name="Samudrala R."/>
            <person name="Wang J."/>
            <person name="Wong G.K."/>
            <person name="Yang H."/>
        </authorList>
    </citation>
    <scope>NUCLEOTIDE SEQUENCE [LARGE SCALE GENOMIC DNA]</scope>
    <source>
        <strain evidence="4">cv. 93-11</strain>
    </source>
</reference>
<organism evidence="3 4">
    <name type="scientific">Oryza sativa subsp. indica</name>
    <name type="common">Rice</name>
    <dbReference type="NCBI Taxonomy" id="39946"/>
    <lineage>
        <taxon>Eukaryota</taxon>
        <taxon>Viridiplantae</taxon>
        <taxon>Streptophyta</taxon>
        <taxon>Embryophyta</taxon>
        <taxon>Tracheophyta</taxon>
        <taxon>Spermatophyta</taxon>
        <taxon>Magnoliopsida</taxon>
        <taxon>Liliopsida</taxon>
        <taxon>Poales</taxon>
        <taxon>Poaceae</taxon>
        <taxon>BOP clade</taxon>
        <taxon>Oryzoideae</taxon>
        <taxon>Oryzeae</taxon>
        <taxon>Oryzinae</taxon>
        <taxon>Oryza</taxon>
        <taxon>Oryza sativa</taxon>
    </lineage>
</organism>
<keyword evidence="2" id="KW-0472">Membrane</keyword>
<dbReference type="Proteomes" id="UP000007015">
    <property type="component" value="Chromosome 3"/>
</dbReference>
<dbReference type="Gramene" id="BGIOSGA013351-TA">
    <property type="protein sequence ID" value="BGIOSGA013351-PA"/>
    <property type="gene ID" value="BGIOSGA013351"/>
</dbReference>
<dbReference type="AlphaFoldDB" id="A2XKT0"/>